<dbReference type="Proteomes" id="UP000644548">
    <property type="component" value="Unassembled WGS sequence"/>
</dbReference>
<comment type="caution">
    <text evidence="2">The sequence shown here is derived from an EMBL/GenBank/DDBJ whole genome shotgun (WGS) entry which is preliminary data.</text>
</comment>
<reference evidence="3" key="1">
    <citation type="journal article" date="2019" name="Int. J. Syst. Evol. Microbiol.">
        <title>The Global Catalogue of Microorganisms (GCM) 10K type strain sequencing project: providing services to taxonomists for standard genome sequencing and annotation.</title>
        <authorList>
            <consortium name="The Broad Institute Genomics Platform"/>
            <consortium name="The Broad Institute Genome Sequencing Center for Infectious Disease"/>
            <person name="Wu L."/>
            <person name="Ma J."/>
        </authorList>
    </citation>
    <scope>NUCLEOTIDE SEQUENCE [LARGE SCALE GENOMIC DNA]</scope>
    <source>
        <strain evidence="3">JCM 31405</strain>
    </source>
</reference>
<sequence length="50" mass="5173">MFRPVTRFLLALALAFSAARGAAEDVGHLPPLLTATVCTGETPAATDDDT</sequence>
<feature type="chain" id="PRO_5046968011" evidence="1">
    <location>
        <begin position="23"/>
        <end position="50"/>
    </location>
</feature>
<accession>A0ABQ2SAB7</accession>
<name>A0ABQ2SAB7_9DEIO</name>
<keyword evidence="1" id="KW-0732">Signal</keyword>
<gene>
    <name evidence="2" type="ORF">GCM10008960_40680</name>
</gene>
<protein>
    <submittedName>
        <fullName evidence="2">Uncharacterized protein</fullName>
    </submittedName>
</protein>
<organism evidence="2 3">
    <name type="scientific">Deinococcus sedimenti</name>
    <dbReference type="NCBI Taxonomy" id="1867090"/>
    <lineage>
        <taxon>Bacteria</taxon>
        <taxon>Thermotogati</taxon>
        <taxon>Deinococcota</taxon>
        <taxon>Deinococci</taxon>
        <taxon>Deinococcales</taxon>
        <taxon>Deinococcaceae</taxon>
        <taxon>Deinococcus</taxon>
    </lineage>
</organism>
<evidence type="ECO:0000313" key="2">
    <source>
        <dbReference type="EMBL" id="GGS10443.1"/>
    </source>
</evidence>
<dbReference type="RefSeq" id="WP_189074951.1">
    <property type="nucleotide sequence ID" value="NZ_BMQN01000029.1"/>
</dbReference>
<feature type="signal peptide" evidence="1">
    <location>
        <begin position="1"/>
        <end position="22"/>
    </location>
</feature>
<evidence type="ECO:0000256" key="1">
    <source>
        <dbReference type="SAM" id="SignalP"/>
    </source>
</evidence>
<dbReference type="EMBL" id="BMQN01000029">
    <property type="protein sequence ID" value="GGS10443.1"/>
    <property type="molecule type" value="Genomic_DNA"/>
</dbReference>
<keyword evidence="3" id="KW-1185">Reference proteome</keyword>
<proteinExistence type="predicted"/>
<evidence type="ECO:0000313" key="3">
    <source>
        <dbReference type="Proteomes" id="UP000644548"/>
    </source>
</evidence>